<keyword evidence="1" id="KW-1133">Transmembrane helix</keyword>
<reference evidence="2 3" key="1">
    <citation type="submission" date="2020-08" db="EMBL/GenBank/DDBJ databases">
        <authorList>
            <person name="Koutsovoulos G."/>
            <person name="Danchin GJ E."/>
        </authorList>
    </citation>
    <scope>NUCLEOTIDE SEQUENCE [LARGE SCALE GENOMIC DNA]</scope>
</reference>
<proteinExistence type="predicted"/>
<feature type="transmembrane region" description="Helical" evidence="1">
    <location>
        <begin position="151"/>
        <end position="170"/>
    </location>
</feature>
<keyword evidence="1" id="KW-0472">Membrane</keyword>
<dbReference type="Proteomes" id="UP000580250">
    <property type="component" value="Unassembled WGS sequence"/>
</dbReference>
<evidence type="ECO:0000313" key="3">
    <source>
        <dbReference type="Proteomes" id="UP000580250"/>
    </source>
</evidence>
<organism evidence="2 3">
    <name type="scientific">Meloidogyne enterolobii</name>
    <name type="common">Root-knot nematode worm</name>
    <name type="synonym">Meloidogyne mayaguensis</name>
    <dbReference type="NCBI Taxonomy" id="390850"/>
    <lineage>
        <taxon>Eukaryota</taxon>
        <taxon>Metazoa</taxon>
        <taxon>Ecdysozoa</taxon>
        <taxon>Nematoda</taxon>
        <taxon>Chromadorea</taxon>
        <taxon>Rhabditida</taxon>
        <taxon>Tylenchina</taxon>
        <taxon>Tylenchomorpha</taxon>
        <taxon>Tylenchoidea</taxon>
        <taxon>Meloidogynidae</taxon>
        <taxon>Meloidogyninae</taxon>
        <taxon>Meloidogyne</taxon>
    </lineage>
</organism>
<name>A0A6V7UBH0_MELEN</name>
<accession>A0A6V7UBH0</accession>
<evidence type="ECO:0000256" key="1">
    <source>
        <dbReference type="SAM" id="Phobius"/>
    </source>
</evidence>
<gene>
    <name evidence="2" type="ORF">MENT_LOCUS10830</name>
</gene>
<dbReference type="EMBL" id="CAJEWN010000051">
    <property type="protein sequence ID" value="CAD2152663.1"/>
    <property type="molecule type" value="Genomic_DNA"/>
</dbReference>
<evidence type="ECO:0000313" key="2">
    <source>
        <dbReference type="EMBL" id="CAD2152663.1"/>
    </source>
</evidence>
<keyword evidence="1" id="KW-0812">Transmembrane</keyword>
<protein>
    <submittedName>
        <fullName evidence="2">Uncharacterized protein</fullName>
    </submittedName>
</protein>
<sequence>MELKKRKKSVPIELLREIVCFLPLDVEFADKRISFIFDLFILKIHHRSVVSIRKIRNSFKLGVGEAILALNSLNITVLDGVNVQQISVILDDMWTIADFWAVQLGPLSQAFSGSFNDLSTTWNANNNDEQNGNGEDALNGLRTRITTKISILVDVFVITINVGNGFLGLLNQHFLRRALERVQQKTNMLRQFFNNEENIDEVENDENVPPRNEKWYFNVFSYFKEFNVVNNFFNFNK</sequence>
<dbReference type="AlphaFoldDB" id="A0A6V7UBH0"/>
<comment type="caution">
    <text evidence="2">The sequence shown here is derived from an EMBL/GenBank/DDBJ whole genome shotgun (WGS) entry which is preliminary data.</text>
</comment>